<dbReference type="HOGENOM" id="CLU_3011358_0_0_11"/>
<dbReference type="AlphaFoldDB" id="C1AXI7"/>
<sequence>MPQDPRPALRPSEQMMVMPRAAAVPNLGMHFADDLEHAPALLLYDHLYADRRSGPG</sequence>
<protein>
    <submittedName>
        <fullName evidence="1">Uncharacterized protein</fullName>
    </submittedName>
</protein>
<dbReference type="Proteomes" id="UP000002212">
    <property type="component" value="Chromosome"/>
</dbReference>
<reference evidence="1 2" key="1">
    <citation type="submission" date="2009-03" db="EMBL/GenBank/DDBJ databases">
        <title>Comparison of the complete genome sequences of Rhodococcus erythropolis PR4 and Rhodococcus opacus B4.</title>
        <authorList>
            <person name="Takarada H."/>
            <person name="Sekine M."/>
            <person name="Hosoyama A."/>
            <person name="Yamada R."/>
            <person name="Fujisawa T."/>
            <person name="Omata S."/>
            <person name="Shimizu A."/>
            <person name="Tsukatani N."/>
            <person name="Tanikawa S."/>
            <person name="Fujita N."/>
            <person name="Harayama S."/>
        </authorList>
    </citation>
    <scope>NUCLEOTIDE SEQUENCE [LARGE SCALE GENOMIC DNA]</scope>
    <source>
        <strain evidence="1 2">B4</strain>
    </source>
</reference>
<proteinExistence type="predicted"/>
<evidence type="ECO:0000313" key="1">
    <source>
        <dbReference type="EMBL" id="BAH49691.1"/>
    </source>
</evidence>
<gene>
    <name evidence="1" type="ordered locus">ROP_14440</name>
</gene>
<name>C1AXI7_RHOOB</name>
<organism evidence="1 2">
    <name type="scientific">Rhodococcus opacus (strain B4)</name>
    <dbReference type="NCBI Taxonomy" id="632772"/>
    <lineage>
        <taxon>Bacteria</taxon>
        <taxon>Bacillati</taxon>
        <taxon>Actinomycetota</taxon>
        <taxon>Actinomycetes</taxon>
        <taxon>Mycobacteriales</taxon>
        <taxon>Nocardiaceae</taxon>
        <taxon>Rhodococcus</taxon>
    </lineage>
</organism>
<accession>C1AXI7</accession>
<evidence type="ECO:0000313" key="2">
    <source>
        <dbReference type="Proteomes" id="UP000002212"/>
    </source>
</evidence>
<dbReference type="KEGG" id="rop:ROP_14440"/>
<dbReference type="PATRIC" id="fig|632772.20.peg.1523"/>
<dbReference type="EMBL" id="AP011115">
    <property type="protein sequence ID" value="BAH49691.1"/>
    <property type="molecule type" value="Genomic_DNA"/>
</dbReference>